<organism evidence="6 7">
    <name type="scientific">Paractinoplanes lichenicola</name>
    <dbReference type="NCBI Taxonomy" id="2802976"/>
    <lineage>
        <taxon>Bacteria</taxon>
        <taxon>Bacillati</taxon>
        <taxon>Actinomycetota</taxon>
        <taxon>Actinomycetes</taxon>
        <taxon>Micromonosporales</taxon>
        <taxon>Micromonosporaceae</taxon>
        <taxon>Paractinoplanes</taxon>
    </lineage>
</organism>
<dbReference type="InterPro" id="IPR011990">
    <property type="entry name" value="TPR-like_helical_dom_sf"/>
</dbReference>
<dbReference type="PANTHER" id="PTHR47691:SF3">
    <property type="entry name" value="HTH-TYPE TRANSCRIPTIONAL REGULATOR RV0890C-RELATED"/>
    <property type="match status" value="1"/>
</dbReference>
<proteinExistence type="inferred from homology"/>
<name>A0ABS1VG18_9ACTN</name>
<dbReference type="InterPro" id="IPR027417">
    <property type="entry name" value="P-loop_NTPase"/>
</dbReference>
<evidence type="ECO:0000256" key="3">
    <source>
        <dbReference type="PROSITE-ProRule" id="PRU01091"/>
    </source>
</evidence>
<dbReference type="Pfam" id="PF00486">
    <property type="entry name" value="Trans_reg_C"/>
    <property type="match status" value="1"/>
</dbReference>
<dbReference type="Pfam" id="PF03704">
    <property type="entry name" value="BTAD"/>
    <property type="match status" value="1"/>
</dbReference>
<dbReference type="InterPro" id="IPR005158">
    <property type="entry name" value="BTAD"/>
</dbReference>
<evidence type="ECO:0000313" key="6">
    <source>
        <dbReference type="EMBL" id="MBL7253643.1"/>
    </source>
</evidence>
<dbReference type="InterPro" id="IPR016032">
    <property type="entry name" value="Sig_transdc_resp-reg_C-effctor"/>
</dbReference>
<dbReference type="CDD" id="cd15831">
    <property type="entry name" value="BTAD"/>
    <property type="match status" value="1"/>
</dbReference>
<feature type="region of interest" description="Disordered" evidence="4">
    <location>
        <begin position="870"/>
        <end position="894"/>
    </location>
</feature>
<accession>A0ABS1VG18</accession>
<dbReference type="SMART" id="SM00862">
    <property type="entry name" value="Trans_reg_C"/>
    <property type="match status" value="1"/>
</dbReference>
<evidence type="ECO:0000313" key="7">
    <source>
        <dbReference type="Proteomes" id="UP000598996"/>
    </source>
</evidence>
<evidence type="ECO:0000256" key="1">
    <source>
        <dbReference type="ARBA" id="ARBA00005820"/>
    </source>
</evidence>
<dbReference type="PROSITE" id="PS51755">
    <property type="entry name" value="OMPR_PHOB"/>
    <property type="match status" value="1"/>
</dbReference>
<gene>
    <name evidence="6" type="ORF">JKJ07_04890</name>
</gene>
<dbReference type="SUPFAM" id="SSF52540">
    <property type="entry name" value="P-loop containing nucleoside triphosphate hydrolases"/>
    <property type="match status" value="1"/>
</dbReference>
<sequence length="894" mass="94717">MLIGKVLGSTEIEVDGVVADLGGPLPRRLVTALLAAEGRPVAEPTLAEAIWGDEAPASPTSSLQANVSRLRRTLGRPALARAGEGYRLAVDDTDAARFAADVRRGRELLADERPGEALRLFDSALARWRGDAYADLPHTYARPALEELRAVAEEERLAARLTAGDAPGVTGDLEAAVTAQPYRERRWELLILALYRGGRQADSLAALRRVRKRLADDLGIDPGPALQELEGRLLAQDPGLLLASRPAPAVRPLSHFFGRAAELAALSELLASARLVTLVGPGGAGKTRLAIEYAAARDPWFVRLADVTEPALVPAAVAAAAGVRGATTDAIATALGDRPGLLLLDNCEHVVAAAAELTLGLLARCPRLRVLATSREPLAVDGERLLPVAPLPAADAIALLTDRITAVRPGWRPGPEESATLTRLAAALDGIPLALELAAARARVLGLAELLDMLHDRFPALGPVPRGALAPHETLEAAVAWSVDLLGADDRAMLLRLWPFEGGFPLSAVEDDLDALSSLVARSVVVADTTVTPARYRLLEIVRAYCRQHDPDREDSRERHAAWVRRLVERHAPLLRGDRSAHSVRLLNRELANLRAGIVHDLGVRPAAALRTAGLLEWLWFRGGLVAEGLPLLRAALAAAPDAPATDRARAHLGASMLRYMSGDQGATDDLYEGLDLLGDGPDHDGAILATQAAYYESLYWSFRGDFERAIAPARRSIARSTTLGEEWIRPAAEMSLGAALAGAGELDEGRRVLAAAREQAIARGQGWTAAMCGLLLARALLARPAQPGAALSVVREALDLFDAEDDVGNVLAGLHTGAYAMVLTGRVAEAARLLVAVRRAAGRRGLDPDLADPIRAAALAAAIPQTELEAAEGNDDQDESALLALLGPKSGNT</sequence>
<dbReference type="SMART" id="SM01043">
    <property type="entry name" value="BTAD"/>
    <property type="match status" value="1"/>
</dbReference>
<keyword evidence="2 3" id="KW-0238">DNA-binding</keyword>
<protein>
    <submittedName>
        <fullName evidence="6">Winged helix-turn-helix domain-containing protein</fullName>
    </submittedName>
</protein>
<evidence type="ECO:0000259" key="5">
    <source>
        <dbReference type="PROSITE" id="PS51755"/>
    </source>
</evidence>
<dbReference type="RefSeq" id="WP_202990039.1">
    <property type="nucleotide sequence ID" value="NZ_JAENHO010000002.1"/>
</dbReference>
<evidence type="ECO:0000256" key="2">
    <source>
        <dbReference type="ARBA" id="ARBA00023125"/>
    </source>
</evidence>
<keyword evidence="7" id="KW-1185">Reference proteome</keyword>
<dbReference type="Proteomes" id="UP000598996">
    <property type="component" value="Unassembled WGS sequence"/>
</dbReference>
<dbReference type="Gene3D" id="3.40.50.300">
    <property type="entry name" value="P-loop containing nucleotide triphosphate hydrolases"/>
    <property type="match status" value="1"/>
</dbReference>
<dbReference type="InterPro" id="IPR001867">
    <property type="entry name" value="OmpR/PhoB-type_DNA-bd"/>
</dbReference>
<dbReference type="InterPro" id="IPR036388">
    <property type="entry name" value="WH-like_DNA-bd_sf"/>
</dbReference>
<dbReference type="Gene3D" id="1.25.40.10">
    <property type="entry name" value="Tetratricopeptide repeat domain"/>
    <property type="match status" value="1"/>
</dbReference>
<dbReference type="SUPFAM" id="SSF46894">
    <property type="entry name" value="C-terminal effector domain of the bipartite response regulators"/>
    <property type="match status" value="1"/>
</dbReference>
<feature type="domain" description="OmpR/PhoB-type" evidence="5">
    <location>
        <begin position="1"/>
        <end position="90"/>
    </location>
</feature>
<feature type="compositionally biased region" description="Acidic residues" evidence="4">
    <location>
        <begin position="870"/>
        <end position="880"/>
    </location>
</feature>
<comment type="similarity">
    <text evidence="1">Belongs to the AfsR/DnrI/RedD regulatory family.</text>
</comment>
<dbReference type="PANTHER" id="PTHR47691">
    <property type="entry name" value="REGULATOR-RELATED"/>
    <property type="match status" value="1"/>
</dbReference>
<evidence type="ECO:0000256" key="4">
    <source>
        <dbReference type="SAM" id="MobiDB-lite"/>
    </source>
</evidence>
<reference evidence="6 7" key="1">
    <citation type="submission" date="2021-01" db="EMBL/GenBank/DDBJ databases">
        <title>Actinoplanes sp. nov. LDG1-01 isolated from lichen.</title>
        <authorList>
            <person name="Saeng-In P."/>
            <person name="Phongsopitanun W."/>
            <person name="Kanchanasin P."/>
            <person name="Yuki M."/>
            <person name="Kudo T."/>
            <person name="Ohkuma M."/>
            <person name="Tanasupawat S."/>
        </authorList>
    </citation>
    <scope>NUCLEOTIDE SEQUENCE [LARGE SCALE GENOMIC DNA]</scope>
    <source>
        <strain evidence="6 7">LDG1-01</strain>
    </source>
</reference>
<dbReference type="Gene3D" id="1.10.10.10">
    <property type="entry name" value="Winged helix-like DNA-binding domain superfamily/Winged helix DNA-binding domain"/>
    <property type="match status" value="1"/>
</dbReference>
<dbReference type="SUPFAM" id="SSF48452">
    <property type="entry name" value="TPR-like"/>
    <property type="match status" value="2"/>
</dbReference>
<dbReference type="EMBL" id="JAENHO010000002">
    <property type="protein sequence ID" value="MBL7253643.1"/>
    <property type="molecule type" value="Genomic_DNA"/>
</dbReference>
<comment type="caution">
    <text evidence="6">The sequence shown here is derived from an EMBL/GenBank/DDBJ whole genome shotgun (WGS) entry which is preliminary data.</text>
</comment>
<feature type="DNA-binding region" description="OmpR/PhoB-type" evidence="3">
    <location>
        <begin position="1"/>
        <end position="90"/>
    </location>
</feature>